<dbReference type="Pfam" id="PF20256">
    <property type="entry name" value="MoCoBD_2"/>
    <property type="match status" value="1"/>
</dbReference>
<dbReference type="Gene3D" id="3.90.1170.50">
    <property type="entry name" value="Aldehyde oxidase/xanthine dehydrogenase, a/b hammerhead"/>
    <property type="match status" value="1"/>
</dbReference>
<organism evidence="5 6">
    <name type="scientific">Candidatus Korobacter versatilis</name>
    <dbReference type="NCBI Taxonomy" id="658062"/>
    <lineage>
        <taxon>Bacteria</taxon>
        <taxon>Pseudomonadati</taxon>
        <taxon>Acidobacteriota</taxon>
        <taxon>Terriglobia</taxon>
        <taxon>Terriglobales</taxon>
        <taxon>Candidatus Korobacteraceae</taxon>
        <taxon>Candidatus Korobacter</taxon>
    </lineage>
</organism>
<gene>
    <name evidence="5" type="ORF">HYX28_03430</name>
</gene>
<evidence type="ECO:0000256" key="2">
    <source>
        <dbReference type="ARBA" id="ARBA00023002"/>
    </source>
</evidence>
<feature type="region of interest" description="Disordered" evidence="3">
    <location>
        <begin position="805"/>
        <end position="844"/>
    </location>
</feature>
<name>A0A932A7E6_9BACT</name>
<comment type="caution">
    <text evidence="5">The sequence shown here is derived from an EMBL/GenBank/DDBJ whole genome shotgun (WGS) entry which is preliminary data.</text>
</comment>
<dbReference type="SMART" id="SM01008">
    <property type="entry name" value="Ald_Xan_dh_C"/>
    <property type="match status" value="1"/>
</dbReference>
<dbReference type="SUPFAM" id="SSF56003">
    <property type="entry name" value="Molybdenum cofactor-binding domain"/>
    <property type="match status" value="1"/>
</dbReference>
<evidence type="ECO:0000313" key="6">
    <source>
        <dbReference type="Proteomes" id="UP000779809"/>
    </source>
</evidence>
<evidence type="ECO:0000259" key="4">
    <source>
        <dbReference type="SMART" id="SM01008"/>
    </source>
</evidence>
<dbReference type="PANTHER" id="PTHR11908">
    <property type="entry name" value="XANTHINE DEHYDROGENASE"/>
    <property type="match status" value="1"/>
</dbReference>
<sequence length="844" mass="90812">MIDSAGKTTGAGKYTDDLAVPGMLIGKILHATLPHARIAKIDTRKAMLLEGVVCVVVGTDAPNKYGILPVGHDETALAVDKVRYVGDNVACVVAVDEQTAENAMELIEVEYEPLPAYFDPEEAMKATSDLIHDHKANNIEKDYHHVFGDPDAGFAEADEIIEGRYIANEVTHAAMEPHSTLAQFDIDSQTGQPTKLTVWSSTQVPYYLQHKLSIVLDMPMAQIRVIKPLVGGGFGGKSEVIPLEIIAAVAARKAKAPVKITYTREEVFWAHRGRPRTIVDLKTGVKRDGRITAVAAKVIQDGGAYCSYGVVTILYSGALLGALYDIPHIKYDGYRVLTNKPACGAMRGHGTVNVRFAFESQLDELAAKIGMDTASIRQKNLLQAPTITVNGLRVQSYGLPECIEKTVARSAWHARKGKLGRGRGLGIACSHYVSGAANSIIRSDMPHSTVNLKLDRDGGVVIYTGASEIGQGSDTMIAQVVAETLGCTLARVKVIAADTDLTPIDIGSYSSRVTFMNGNAGIRAAQDVKGKMVSAAAKRMQCAPEDVIMRDDFVFKRGVVPEGEEHRAHELLRVRETRKIEDGQVLRDQVQMKRRSDETPEYMSFEEAVAVALSEHRALTGTGSYSPPQEARGGKHKGGGVGPSPAYSYSAQVAEVTVDEDTGVVTVQKVWAAHDCGRALNPVSVEGQVIGSVWMGLGQALQEEMVWKDGLLMNPGLLEYRSASVVESPEIECIIVESVDPEGPFGAKEASEGSLAAAIPAVANAIYDAVGIRLREAPFTPERVLAALRAKKGVAKKIDMTEGVDPTAPERFREHGGSLWFKGKGPKRHAQDPSVVKNPAVAGD</sequence>
<dbReference type="SUPFAM" id="SSF54665">
    <property type="entry name" value="CO dehydrogenase molybdoprotein N-domain-like"/>
    <property type="match status" value="1"/>
</dbReference>
<keyword evidence="1" id="KW-0500">Molybdenum</keyword>
<evidence type="ECO:0000313" key="5">
    <source>
        <dbReference type="EMBL" id="MBI2677812.1"/>
    </source>
</evidence>
<dbReference type="InterPro" id="IPR008274">
    <property type="entry name" value="AldOxase/xan_DH_MoCoBD1"/>
</dbReference>
<protein>
    <submittedName>
        <fullName evidence="5">Molybdopterin-dependent oxidoreductase</fullName>
    </submittedName>
</protein>
<dbReference type="GO" id="GO:0005506">
    <property type="term" value="F:iron ion binding"/>
    <property type="evidence" value="ECO:0007669"/>
    <property type="project" value="InterPro"/>
</dbReference>
<feature type="domain" description="Aldehyde oxidase/xanthine dehydrogenase a/b hammerhead" evidence="4">
    <location>
        <begin position="9"/>
        <end position="115"/>
    </location>
</feature>
<dbReference type="InterPro" id="IPR000674">
    <property type="entry name" value="Ald_Oxase/Xan_DH_a/b"/>
</dbReference>
<dbReference type="PANTHER" id="PTHR11908:SF132">
    <property type="entry name" value="ALDEHYDE OXIDASE 1-RELATED"/>
    <property type="match status" value="1"/>
</dbReference>
<keyword evidence="2" id="KW-0560">Oxidoreductase</keyword>
<dbReference type="GO" id="GO:0016491">
    <property type="term" value="F:oxidoreductase activity"/>
    <property type="evidence" value="ECO:0007669"/>
    <property type="project" value="UniProtKB-KW"/>
</dbReference>
<reference evidence="5" key="1">
    <citation type="submission" date="2020-07" db="EMBL/GenBank/DDBJ databases">
        <title>Huge and variable diversity of episymbiotic CPR bacteria and DPANN archaea in groundwater ecosystems.</title>
        <authorList>
            <person name="He C.Y."/>
            <person name="Keren R."/>
            <person name="Whittaker M."/>
            <person name="Farag I.F."/>
            <person name="Doudna J."/>
            <person name="Cate J.H.D."/>
            <person name="Banfield J.F."/>
        </authorList>
    </citation>
    <scope>NUCLEOTIDE SEQUENCE</scope>
    <source>
        <strain evidence="5">NC_groundwater_580_Pr5_B-0.1um_64_19</strain>
    </source>
</reference>
<dbReference type="InterPro" id="IPR037165">
    <property type="entry name" value="AldOxase/xan_DH_Mopterin-bd_sf"/>
</dbReference>
<dbReference type="Proteomes" id="UP000779809">
    <property type="component" value="Unassembled WGS sequence"/>
</dbReference>
<evidence type="ECO:0000256" key="3">
    <source>
        <dbReference type="SAM" id="MobiDB-lite"/>
    </source>
</evidence>
<dbReference type="Gene3D" id="3.30.365.10">
    <property type="entry name" value="Aldehyde oxidase/xanthine dehydrogenase, molybdopterin binding domain"/>
    <property type="match status" value="4"/>
</dbReference>
<proteinExistence type="predicted"/>
<dbReference type="Pfam" id="PF01315">
    <property type="entry name" value="Ald_Xan_dh_C"/>
    <property type="match status" value="1"/>
</dbReference>
<dbReference type="InterPro" id="IPR016208">
    <property type="entry name" value="Ald_Oxase/xanthine_DH-like"/>
</dbReference>
<feature type="region of interest" description="Disordered" evidence="3">
    <location>
        <begin position="620"/>
        <end position="642"/>
    </location>
</feature>
<dbReference type="AlphaFoldDB" id="A0A932A7E6"/>
<dbReference type="InterPro" id="IPR046867">
    <property type="entry name" value="AldOxase/xan_DH_MoCoBD2"/>
</dbReference>
<accession>A0A932A7E6</accession>
<evidence type="ECO:0000256" key="1">
    <source>
        <dbReference type="ARBA" id="ARBA00022505"/>
    </source>
</evidence>
<dbReference type="InterPro" id="IPR036856">
    <property type="entry name" value="Ald_Oxase/Xan_DH_a/b_sf"/>
</dbReference>
<dbReference type="EMBL" id="JACPNR010000004">
    <property type="protein sequence ID" value="MBI2677812.1"/>
    <property type="molecule type" value="Genomic_DNA"/>
</dbReference>
<dbReference type="Pfam" id="PF02738">
    <property type="entry name" value="MoCoBD_1"/>
    <property type="match status" value="1"/>
</dbReference>